<dbReference type="GO" id="GO:0008270">
    <property type="term" value="F:zinc ion binding"/>
    <property type="evidence" value="ECO:0007669"/>
    <property type="project" value="UniProtKB-KW"/>
</dbReference>
<gene>
    <name evidence="5" type="primary">BX510915.1</name>
</gene>
<evidence type="ECO:0000313" key="5">
    <source>
        <dbReference type="EMBL" id="SBP51513.1"/>
    </source>
</evidence>
<organism evidence="5">
    <name type="scientific">Nothobranchius furzeri</name>
    <name type="common">Turquoise killifish</name>
    <dbReference type="NCBI Taxonomy" id="105023"/>
    <lineage>
        <taxon>Eukaryota</taxon>
        <taxon>Metazoa</taxon>
        <taxon>Chordata</taxon>
        <taxon>Craniata</taxon>
        <taxon>Vertebrata</taxon>
        <taxon>Euteleostomi</taxon>
        <taxon>Actinopterygii</taxon>
        <taxon>Neopterygii</taxon>
        <taxon>Teleostei</taxon>
        <taxon>Neoteleostei</taxon>
        <taxon>Acanthomorphata</taxon>
        <taxon>Ovalentaria</taxon>
        <taxon>Atherinomorphae</taxon>
        <taxon>Cyprinodontiformes</taxon>
        <taxon>Nothobranchiidae</taxon>
        <taxon>Nothobranchius</taxon>
    </lineage>
</organism>
<evidence type="ECO:0000256" key="3">
    <source>
        <dbReference type="ARBA" id="ARBA00022833"/>
    </source>
</evidence>
<dbReference type="SUPFAM" id="SSF57667">
    <property type="entry name" value="beta-beta-alpha zinc fingers"/>
    <property type="match status" value="1"/>
</dbReference>
<dbReference type="Pfam" id="PF02892">
    <property type="entry name" value="zf-BED"/>
    <property type="match status" value="1"/>
</dbReference>
<feature type="domain" description="BED-type" evidence="4">
    <location>
        <begin position="21"/>
        <end position="68"/>
    </location>
</feature>
<dbReference type="GO" id="GO:0003677">
    <property type="term" value="F:DNA binding"/>
    <property type="evidence" value="ECO:0007669"/>
    <property type="project" value="InterPro"/>
</dbReference>
<dbReference type="InterPro" id="IPR036236">
    <property type="entry name" value="Znf_C2H2_sf"/>
</dbReference>
<proteinExistence type="predicted"/>
<keyword evidence="1" id="KW-0479">Metal-binding</keyword>
<evidence type="ECO:0000259" key="4">
    <source>
        <dbReference type="Pfam" id="PF02892"/>
    </source>
</evidence>
<evidence type="ECO:0000256" key="1">
    <source>
        <dbReference type="ARBA" id="ARBA00022723"/>
    </source>
</evidence>
<keyword evidence="2" id="KW-0863">Zinc-finger</keyword>
<dbReference type="SMART" id="SM00614">
    <property type="entry name" value="ZnF_BED"/>
    <property type="match status" value="1"/>
</dbReference>
<sequence length="206" mass="22835">MATGDGGESGKFVPKKGIKSSVVWNWYGFAATDIKQETPCCNLCLKPVAIKGSSSTTNLFQHLKQRHQAKHEKCQSLRDEQSRSDQEPAAKKLLTVAKSFAQGTAYDKKGARWTTITDTVALYTAKDMVPIYTMEKTEFINLMKTLDPRFFLHPCKRVSLVQGELALIVLKNPDGVVGTRLLLRVNGSGELIPVTSRSDEIEEAVF</sequence>
<reference evidence="5" key="2">
    <citation type="submission" date="2016-06" db="EMBL/GenBank/DDBJ databases">
        <title>The genome of a short-lived fish provides insights into sex chromosome evolution and the genetic control of aging.</title>
        <authorList>
            <person name="Reichwald K."/>
            <person name="Felder M."/>
            <person name="Petzold A."/>
            <person name="Koch P."/>
            <person name="Groth M."/>
            <person name="Platzer M."/>
        </authorList>
    </citation>
    <scope>NUCLEOTIDE SEQUENCE</scope>
    <source>
        <tissue evidence="5">Brain</tissue>
    </source>
</reference>
<protein>
    <recommendedName>
        <fullName evidence="4">BED-type domain-containing protein</fullName>
    </recommendedName>
</protein>
<keyword evidence="3" id="KW-0862">Zinc</keyword>
<dbReference type="AlphaFoldDB" id="A0A1A8AA10"/>
<name>A0A1A8AA10_NOTFU</name>
<evidence type="ECO:0000256" key="2">
    <source>
        <dbReference type="ARBA" id="ARBA00022771"/>
    </source>
</evidence>
<dbReference type="EMBL" id="HADY01013028">
    <property type="protein sequence ID" value="SBP51513.1"/>
    <property type="molecule type" value="Transcribed_RNA"/>
</dbReference>
<accession>A0A1A8AA10</accession>
<reference evidence="5" key="1">
    <citation type="submission" date="2016-05" db="EMBL/GenBank/DDBJ databases">
        <authorList>
            <person name="Lavstsen T."/>
            <person name="Jespersen J.S."/>
        </authorList>
    </citation>
    <scope>NUCLEOTIDE SEQUENCE</scope>
    <source>
        <tissue evidence="5">Brain</tissue>
    </source>
</reference>
<dbReference type="InterPro" id="IPR003656">
    <property type="entry name" value="Znf_BED"/>
</dbReference>